<feature type="transmembrane region" description="Helical" evidence="2">
    <location>
        <begin position="14"/>
        <end position="35"/>
    </location>
</feature>
<evidence type="ECO:0000313" key="4">
    <source>
        <dbReference type="EMBL" id="GAA4912214.1"/>
    </source>
</evidence>
<sequence>MLGLLKKAKTVPRWIILFIDLLIAAGSFSAAYLLTKHPANYNHLFTSHFWLFFSLYVAAAMALHLAMQIHTGLIRFTNSQDMMRIFTAVFICNILFGVICLCFFAKHINPADVAILLLFTFSVQSSAMVLLRSAVRSVYFYIKFNSSANKKSVLIYGTNHQSILLKQALEGARSGNFYVAGFIDVNSHKINKYIEQRRVYPLSVLGEVQKRYNIKKVIIADSKLDDNTRQLLIDTCLQAGVKLSKVPPSDEWLETEGFTRQIKDLKIEDLLSREPIVIDTTKISAELRGKRVLITGAAGSIGSEIVRQVLGYEPAMVALCDQAESPLHEVQIELMAKHPQAVMHFFIADVRNFKRMRTVFKEVRPEIIFHAAAYKHVPMMEGNAAEAVITNIVGTKNIADLAVYFDADKFVMISTDKAVNPTNIMGASKRIAEIYIQSLNDAITHSYEHLSLVDDYRSNATSTANTRFITTRFGNVLGSNGSVIPLFKAQIKKGGPVTVTHPDITRYFMTIPEAVQLVLEAGATDKGGEIFVFDMGEPVRIADMANKMIKLAGFTPGTDIQINYTGLRPGEKLYEELLNKEEMTQPTHHEKIKIARVRMYDYKDVVDDVEELISLAQKEDDMAIVKKMKAIVPEYLSNNSAYQKLDDKADINFN</sequence>
<dbReference type="PANTHER" id="PTHR43318:SF1">
    <property type="entry name" value="POLYSACCHARIDE BIOSYNTHESIS PROTEIN EPSC-RELATED"/>
    <property type="match status" value="1"/>
</dbReference>
<protein>
    <submittedName>
        <fullName evidence="4">Nucleoside-diphosphate sugar epimerase/dehydratase</fullName>
    </submittedName>
</protein>
<dbReference type="InterPro" id="IPR036291">
    <property type="entry name" value="NAD(P)-bd_dom_sf"/>
</dbReference>
<comment type="caution">
    <text evidence="4">The sequence shown here is derived from an EMBL/GenBank/DDBJ whole genome shotgun (WGS) entry which is preliminary data.</text>
</comment>
<dbReference type="InterPro" id="IPR051203">
    <property type="entry name" value="Polysaccharide_Synthase-Rel"/>
</dbReference>
<dbReference type="PANTHER" id="PTHR43318">
    <property type="entry name" value="UDP-N-ACETYLGLUCOSAMINE 4,6-DEHYDRATASE"/>
    <property type="match status" value="1"/>
</dbReference>
<evidence type="ECO:0000256" key="1">
    <source>
        <dbReference type="ARBA" id="ARBA00007430"/>
    </source>
</evidence>
<gene>
    <name evidence="4" type="ORF">GCM10023313_14080</name>
</gene>
<dbReference type="SUPFAM" id="SSF51735">
    <property type="entry name" value="NAD(P)-binding Rossmann-fold domains"/>
    <property type="match status" value="2"/>
</dbReference>
<feature type="domain" description="Polysaccharide biosynthesis protein CapD-like" evidence="3">
    <location>
        <begin position="292"/>
        <end position="595"/>
    </location>
</feature>
<keyword evidence="2" id="KW-0812">Transmembrane</keyword>
<dbReference type="Pfam" id="PF02719">
    <property type="entry name" value="Polysacc_synt_2"/>
    <property type="match status" value="1"/>
</dbReference>
<keyword evidence="2" id="KW-0472">Membrane</keyword>
<dbReference type="Gene3D" id="3.40.50.720">
    <property type="entry name" value="NAD(P)-binding Rossmann-like Domain"/>
    <property type="match status" value="2"/>
</dbReference>
<dbReference type="RefSeq" id="WP_345330298.1">
    <property type="nucleotide sequence ID" value="NZ_BAABJI010000002.1"/>
</dbReference>
<evidence type="ECO:0000313" key="5">
    <source>
        <dbReference type="Proteomes" id="UP001501436"/>
    </source>
</evidence>
<organism evidence="4 5">
    <name type="scientific">Mucilaginibacter defluvii</name>
    <dbReference type="NCBI Taxonomy" id="1196019"/>
    <lineage>
        <taxon>Bacteria</taxon>
        <taxon>Pseudomonadati</taxon>
        <taxon>Bacteroidota</taxon>
        <taxon>Sphingobacteriia</taxon>
        <taxon>Sphingobacteriales</taxon>
        <taxon>Sphingobacteriaceae</taxon>
        <taxon>Mucilaginibacter</taxon>
    </lineage>
</organism>
<keyword evidence="2" id="KW-1133">Transmembrane helix</keyword>
<dbReference type="Proteomes" id="UP001501436">
    <property type="component" value="Unassembled WGS sequence"/>
</dbReference>
<dbReference type="CDD" id="cd05237">
    <property type="entry name" value="UDP_invert_4-6DH_SDR_e"/>
    <property type="match status" value="1"/>
</dbReference>
<evidence type="ECO:0000256" key="2">
    <source>
        <dbReference type="SAM" id="Phobius"/>
    </source>
</evidence>
<comment type="similarity">
    <text evidence="1">Belongs to the polysaccharide synthase family.</text>
</comment>
<accession>A0ABP9FRE6</accession>
<reference evidence="5" key="1">
    <citation type="journal article" date="2019" name="Int. J. Syst. Evol. Microbiol.">
        <title>The Global Catalogue of Microorganisms (GCM) 10K type strain sequencing project: providing services to taxonomists for standard genome sequencing and annotation.</title>
        <authorList>
            <consortium name="The Broad Institute Genomics Platform"/>
            <consortium name="The Broad Institute Genome Sequencing Center for Infectious Disease"/>
            <person name="Wu L."/>
            <person name="Ma J."/>
        </authorList>
    </citation>
    <scope>NUCLEOTIDE SEQUENCE [LARGE SCALE GENOMIC DNA]</scope>
    <source>
        <strain evidence="5">JCM 18283</strain>
    </source>
</reference>
<feature type="transmembrane region" description="Helical" evidence="2">
    <location>
        <begin position="47"/>
        <end position="65"/>
    </location>
</feature>
<evidence type="ECO:0000259" key="3">
    <source>
        <dbReference type="Pfam" id="PF02719"/>
    </source>
</evidence>
<name>A0ABP9FRE6_9SPHI</name>
<keyword evidence="5" id="KW-1185">Reference proteome</keyword>
<proteinExistence type="inferred from homology"/>
<feature type="transmembrane region" description="Helical" evidence="2">
    <location>
        <begin position="114"/>
        <end position="135"/>
    </location>
</feature>
<dbReference type="EMBL" id="BAABJI010000002">
    <property type="protein sequence ID" value="GAA4912214.1"/>
    <property type="molecule type" value="Genomic_DNA"/>
</dbReference>
<feature type="transmembrane region" description="Helical" evidence="2">
    <location>
        <begin position="85"/>
        <end position="108"/>
    </location>
</feature>
<dbReference type="InterPro" id="IPR003869">
    <property type="entry name" value="Polysac_CapD-like"/>
</dbReference>